<dbReference type="SMART" id="SM00279">
    <property type="entry name" value="HhH2"/>
    <property type="match status" value="1"/>
</dbReference>
<dbReference type="EMBL" id="CACRXK020003464">
    <property type="protein sequence ID" value="CAB3998899.1"/>
    <property type="molecule type" value="Genomic_DNA"/>
</dbReference>
<feature type="compositionally biased region" description="Basic and acidic residues" evidence="14">
    <location>
        <begin position="290"/>
        <end position="307"/>
    </location>
</feature>
<dbReference type="CDD" id="cd09868">
    <property type="entry name" value="PIN_XPG_RAD2"/>
    <property type="match status" value="2"/>
</dbReference>
<evidence type="ECO:0000256" key="2">
    <source>
        <dbReference type="ARBA" id="ARBA00004123"/>
    </source>
</evidence>
<dbReference type="Pfam" id="PF00867">
    <property type="entry name" value="XPG_I"/>
    <property type="match status" value="1"/>
</dbReference>
<organism evidence="15 16">
    <name type="scientific">Paramuricea clavata</name>
    <name type="common">Red gorgonian</name>
    <name type="synonym">Violescent sea-whip</name>
    <dbReference type="NCBI Taxonomy" id="317549"/>
    <lineage>
        <taxon>Eukaryota</taxon>
        <taxon>Metazoa</taxon>
        <taxon>Cnidaria</taxon>
        <taxon>Anthozoa</taxon>
        <taxon>Octocorallia</taxon>
        <taxon>Malacalcyonacea</taxon>
        <taxon>Plexauridae</taxon>
        <taxon>Paramuricea</taxon>
    </lineage>
</organism>
<name>A0A6S7H3T1_PARCT</name>
<evidence type="ECO:0000256" key="10">
    <source>
        <dbReference type="ARBA" id="ARBA00023204"/>
    </source>
</evidence>
<keyword evidence="8" id="KW-0378">Hydrolase</keyword>
<comment type="similarity">
    <text evidence="3">Belongs to the XPG/RAD2 endonuclease family. XPG subfamily.</text>
</comment>
<dbReference type="PANTHER" id="PTHR16171:SF7">
    <property type="entry name" value="DNA REPAIR PROTEIN RAD2"/>
    <property type="match status" value="1"/>
</dbReference>
<feature type="compositionally biased region" description="Polar residues" evidence="14">
    <location>
        <begin position="583"/>
        <end position="603"/>
    </location>
</feature>
<dbReference type="GO" id="GO:0017108">
    <property type="term" value="F:5'-flap endonuclease activity"/>
    <property type="evidence" value="ECO:0007669"/>
    <property type="project" value="UniProtKB-ARBA"/>
</dbReference>
<dbReference type="PANTHER" id="PTHR16171">
    <property type="entry name" value="DNA REPAIR PROTEIN COMPLEMENTING XP-G CELLS-RELATED"/>
    <property type="match status" value="1"/>
</dbReference>
<dbReference type="Proteomes" id="UP001152795">
    <property type="component" value="Unassembled WGS sequence"/>
</dbReference>
<feature type="compositionally biased region" description="Basic and acidic residues" evidence="14">
    <location>
        <begin position="137"/>
        <end position="156"/>
    </location>
</feature>
<evidence type="ECO:0000256" key="6">
    <source>
        <dbReference type="ARBA" id="ARBA00022759"/>
    </source>
</evidence>
<dbReference type="GO" id="GO:0046872">
    <property type="term" value="F:metal ion binding"/>
    <property type="evidence" value="ECO:0007669"/>
    <property type="project" value="UniProtKB-KW"/>
</dbReference>
<keyword evidence="4" id="KW-0540">Nuclease</keyword>
<dbReference type="PRINTS" id="PR00066">
    <property type="entry name" value="XRODRMPGMNTG"/>
</dbReference>
<protein>
    <submittedName>
        <fullName evidence="15">DNA repair complementing XP-G cells homolog</fullName>
    </submittedName>
</protein>
<evidence type="ECO:0000256" key="14">
    <source>
        <dbReference type="SAM" id="MobiDB-lite"/>
    </source>
</evidence>
<evidence type="ECO:0000256" key="8">
    <source>
        <dbReference type="ARBA" id="ARBA00022801"/>
    </source>
</evidence>
<dbReference type="GO" id="GO:0000400">
    <property type="term" value="F:four-way junction DNA binding"/>
    <property type="evidence" value="ECO:0007669"/>
    <property type="project" value="UniProtKB-ARBA"/>
</dbReference>
<dbReference type="Gene3D" id="3.40.50.1010">
    <property type="entry name" value="5'-nuclease"/>
    <property type="match status" value="2"/>
</dbReference>
<dbReference type="InterPro" id="IPR006085">
    <property type="entry name" value="XPG_DNA_repair_N"/>
</dbReference>
<accession>A0A6S7H3T1</accession>
<dbReference type="GO" id="GO:0003697">
    <property type="term" value="F:single-stranded DNA binding"/>
    <property type="evidence" value="ECO:0007669"/>
    <property type="project" value="InterPro"/>
</dbReference>
<evidence type="ECO:0000256" key="3">
    <source>
        <dbReference type="ARBA" id="ARBA00005283"/>
    </source>
</evidence>
<comment type="similarity">
    <text evidence="12">Belongs to the XPG/RAD2 endonuclease family. GEN subfamily.</text>
</comment>
<keyword evidence="7" id="KW-0227">DNA damage</keyword>
<dbReference type="InterPro" id="IPR019974">
    <property type="entry name" value="XPG_CS"/>
</dbReference>
<dbReference type="Gene3D" id="1.10.150.20">
    <property type="entry name" value="5' to 3' exonuclease, C-terminal subdomain"/>
    <property type="match status" value="1"/>
</dbReference>
<dbReference type="InterPro" id="IPR006086">
    <property type="entry name" value="XPG-I_dom"/>
</dbReference>
<dbReference type="GO" id="GO:0005634">
    <property type="term" value="C:nucleus"/>
    <property type="evidence" value="ECO:0007669"/>
    <property type="project" value="UniProtKB-SubCell"/>
</dbReference>
<dbReference type="OrthoDB" id="31113at2759"/>
<feature type="coiled-coil region" evidence="13">
    <location>
        <begin position="633"/>
        <end position="667"/>
    </location>
</feature>
<dbReference type="PROSITE" id="PS00841">
    <property type="entry name" value="XPG_1"/>
    <property type="match status" value="1"/>
</dbReference>
<keyword evidence="6" id="KW-0255">Endonuclease</keyword>
<feature type="region of interest" description="Disordered" evidence="14">
    <location>
        <begin position="288"/>
        <end position="307"/>
    </location>
</feature>
<keyword evidence="11" id="KW-0539">Nucleus</keyword>
<evidence type="ECO:0000256" key="1">
    <source>
        <dbReference type="ARBA" id="ARBA00001946"/>
    </source>
</evidence>
<dbReference type="FunFam" id="1.10.150.20:FF:000030">
    <property type="entry name" value="Flap endonuclease GEN-like 1"/>
    <property type="match status" value="1"/>
</dbReference>
<dbReference type="InterPro" id="IPR001044">
    <property type="entry name" value="XPG/Rad2_eukaryotes"/>
</dbReference>
<evidence type="ECO:0000256" key="9">
    <source>
        <dbReference type="ARBA" id="ARBA00022842"/>
    </source>
</evidence>
<evidence type="ECO:0000256" key="4">
    <source>
        <dbReference type="ARBA" id="ARBA00022722"/>
    </source>
</evidence>
<comment type="cofactor">
    <cofactor evidence="1">
        <name>Mg(2+)</name>
        <dbReference type="ChEBI" id="CHEBI:18420"/>
    </cofactor>
</comment>
<dbReference type="SMART" id="SM00485">
    <property type="entry name" value="XPGN"/>
    <property type="match status" value="1"/>
</dbReference>
<dbReference type="GO" id="GO:0006289">
    <property type="term" value="P:nucleotide-excision repair"/>
    <property type="evidence" value="ECO:0007669"/>
    <property type="project" value="InterPro"/>
</dbReference>
<feature type="coiled-coil region" evidence="13">
    <location>
        <begin position="507"/>
        <end position="534"/>
    </location>
</feature>
<keyword evidence="9" id="KW-0460">Magnesium</keyword>
<evidence type="ECO:0000256" key="11">
    <source>
        <dbReference type="ARBA" id="ARBA00023242"/>
    </source>
</evidence>
<dbReference type="PRINTS" id="PR00853">
    <property type="entry name" value="XPGRADSUPER"/>
</dbReference>
<dbReference type="SMART" id="SM00484">
    <property type="entry name" value="XPGI"/>
    <property type="match status" value="1"/>
</dbReference>
<dbReference type="InterPro" id="IPR006084">
    <property type="entry name" value="XPG/Rad2"/>
</dbReference>
<comment type="subcellular location">
    <subcellularLocation>
        <location evidence="2">Nucleus</location>
    </subcellularLocation>
</comment>
<dbReference type="InterPro" id="IPR036279">
    <property type="entry name" value="5-3_exonuclease_C_sf"/>
</dbReference>
<dbReference type="InterPro" id="IPR008918">
    <property type="entry name" value="HhH2"/>
</dbReference>
<dbReference type="AlphaFoldDB" id="A0A6S7H3T1"/>
<sequence>MGVNGLWKLLEPVGRPITLESLENKTLAVDVSLWLNQALYGMKNQHGSTVPNAHLVLLFQRICKLLHYRIKPIFVFDGGVPELKKKTMAARRSIRLSARNKAQKISENVLKKHLKSRAIGSVTGRRSQRSSDVLNQPEREKDLFELPPLPERKEPESPSVDESFFQSHHFQDTTDVNIDSEEFKKLPREIQHEIIVEMHEKSKRHSRYQDIDMPEECDDFSNFQLNHLLKRGKLTQRLGTIRKEMNEKRVGELVVDVADSEMNVNSIIQSQKIMSEETGHYILIKRTAARKSDDHEEQKEDEMAGGFFREDGNVDEVELKPFFLKDLPKVSSNVAKPSMSMSLDAATSSTGESSDDQEFEDIAAKVLPTESASDLMKQSNNFGIPEREATDLSNIVMRQATGKENKNDAVRKEGISFPVESNELKMDINDDKVHSNENSGTLTGEISGNIPIDNEYFVEEGGDGTLSSSQYSNDTLDDSNTCVSTASSSIPKLSETGEICQQELSPEKTINTELDDLENEINQKKLLIEKLLSNRRTSNMSPSDAKENVGNLLEEKSLCDEGQNNLSMQVCAASDISLQHGISLSNDNESKNAGSNPSTTTSDDIAIPLSDTGTSRPTEIDAPVPNEFEGITYEELGEMQMKLDEDLDSLKEERSRQTRLAATVTDEMYKDSQELLQLFGIPFVVSPMEAEAQCATLNRNNLCDGSITEDSDIILFGSKKVYKNIFNQKRDAEIYQEDDVKCVLGLDRLNLIAIALLTGSDYTEGIQGIGIVSAMEIINEFSGEGIEKLQNLKSWLYDKSRHQLHESKVKNKLKNISLPIGFPSEQVFEAYLNPAVDDSKEAFSWANPDLHSLRLYPFNFSSKKRVI</sequence>
<dbReference type="CDD" id="cd09904">
    <property type="entry name" value="H3TH_XPG"/>
    <property type="match status" value="1"/>
</dbReference>
<gene>
    <name evidence="15" type="ORF">PACLA_8A007800</name>
</gene>
<dbReference type="Pfam" id="PF00752">
    <property type="entry name" value="XPG_N"/>
    <property type="match status" value="1"/>
</dbReference>
<feature type="region of interest" description="Disordered" evidence="14">
    <location>
        <begin position="338"/>
        <end position="358"/>
    </location>
</feature>
<comment type="caution">
    <text evidence="15">The sequence shown here is derived from an EMBL/GenBank/DDBJ whole genome shotgun (WGS) entry which is preliminary data.</text>
</comment>
<feature type="region of interest" description="Disordered" evidence="14">
    <location>
        <begin position="120"/>
        <end position="160"/>
    </location>
</feature>
<evidence type="ECO:0000256" key="12">
    <source>
        <dbReference type="ARBA" id="ARBA00038112"/>
    </source>
</evidence>
<keyword evidence="10" id="KW-0234">DNA repair</keyword>
<proteinExistence type="inferred from homology"/>
<evidence type="ECO:0000256" key="5">
    <source>
        <dbReference type="ARBA" id="ARBA00022723"/>
    </source>
</evidence>
<evidence type="ECO:0000256" key="7">
    <source>
        <dbReference type="ARBA" id="ARBA00022763"/>
    </source>
</evidence>
<dbReference type="InterPro" id="IPR029060">
    <property type="entry name" value="PIN-like_dom_sf"/>
</dbReference>
<reference evidence="15" key="1">
    <citation type="submission" date="2020-04" db="EMBL/GenBank/DDBJ databases">
        <authorList>
            <person name="Alioto T."/>
            <person name="Alioto T."/>
            <person name="Gomez Garrido J."/>
        </authorList>
    </citation>
    <scope>NUCLEOTIDE SEQUENCE</scope>
    <source>
        <strain evidence="15">A484AB</strain>
    </source>
</reference>
<evidence type="ECO:0000313" key="15">
    <source>
        <dbReference type="EMBL" id="CAB3998899.1"/>
    </source>
</evidence>
<keyword evidence="16" id="KW-1185">Reference proteome</keyword>
<feature type="region of interest" description="Disordered" evidence="14">
    <location>
        <begin position="583"/>
        <end position="624"/>
    </location>
</feature>
<evidence type="ECO:0000256" key="13">
    <source>
        <dbReference type="SAM" id="Coils"/>
    </source>
</evidence>
<dbReference type="SUPFAM" id="SSF47807">
    <property type="entry name" value="5' to 3' exonuclease, C-terminal subdomain"/>
    <property type="match status" value="1"/>
</dbReference>
<dbReference type="GO" id="GO:0008821">
    <property type="term" value="F:crossover junction DNA endonuclease activity"/>
    <property type="evidence" value="ECO:0007669"/>
    <property type="project" value="UniProtKB-ARBA"/>
</dbReference>
<dbReference type="SUPFAM" id="SSF88723">
    <property type="entry name" value="PIN domain-like"/>
    <property type="match status" value="1"/>
</dbReference>
<keyword evidence="5" id="KW-0479">Metal-binding</keyword>
<feature type="compositionally biased region" description="Polar residues" evidence="14">
    <location>
        <begin position="338"/>
        <end position="352"/>
    </location>
</feature>
<evidence type="ECO:0000313" key="16">
    <source>
        <dbReference type="Proteomes" id="UP001152795"/>
    </source>
</evidence>
<keyword evidence="13" id="KW-0175">Coiled coil</keyword>